<evidence type="ECO:0000256" key="10">
    <source>
        <dbReference type="ARBA" id="ARBA00023014"/>
    </source>
</evidence>
<dbReference type="InterPro" id="IPR022765">
    <property type="entry name" value="Dna2/Cas4_DUF83"/>
</dbReference>
<dbReference type="EMBL" id="DSBX01000220">
    <property type="protein sequence ID" value="HDQ99804.1"/>
    <property type="molecule type" value="Genomic_DNA"/>
</dbReference>
<evidence type="ECO:0000313" key="16">
    <source>
        <dbReference type="EMBL" id="HDQ99804.1"/>
    </source>
</evidence>
<dbReference type="PANTHER" id="PTHR36531">
    <property type="entry name" value="CRISPR-ASSOCIATED EXONUCLEASE CAS4"/>
    <property type="match status" value="1"/>
</dbReference>
<feature type="compositionally biased region" description="Basic and acidic residues" evidence="14">
    <location>
        <begin position="231"/>
        <end position="242"/>
    </location>
</feature>
<evidence type="ECO:0000256" key="6">
    <source>
        <dbReference type="ARBA" id="ARBA00022723"/>
    </source>
</evidence>
<keyword evidence="10 13" id="KW-0411">Iron-sulfur</keyword>
<keyword evidence="8 13" id="KW-0269">Exonuclease</keyword>
<evidence type="ECO:0000256" key="12">
    <source>
        <dbReference type="ARBA" id="ARBA00023211"/>
    </source>
</evidence>
<evidence type="ECO:0000256" key="9">
    <source>
        <dbReference type="ARBA" id="ARBA00023004"/>
    </source>
</evidence>
<dbReference type="Proteomes" id="UP000885672">
    <property type="component" value="Unassembled WGS sequence"/>
</dbReference>
<evidence type="ECO:0000256" key="4">
    <source>
        <dbReference type="ARBA" id="ARBA00020049"/>
    </source>
</evidence>
<keyword evidence="5 13" id="KW-0540">Nuclease</keyword>
<accession>A0A7V0T5Z7</accession>
<protein>
    <recommendedName>
        <fullName evidence="4 13">CRISPR-associated exonuclease Cas4</fullName>
        <ecNumber evidence="3 13">3.1.12.1</ecNumber>
    </recommendedName>
</protein>
<feature type="region of interest" description="Disordered" evidence="14">
    <location>
        <begin position="223"/>
        <end position="242"/>
    </location>
</feature>
<evidence type="ECO:0000256" key="3">
    <source>
        <dbReference type="ARBA" id="ARBA00012768"/>
    </source>
</evidence>
<keyword evidence="6 13" id="KW-0479">Metal-binding</keyword>
<dbReference type="GO" id="GO:0004527">
    <property type="term" value="F:exonuclease activity"/>
    <property type="evidence" value="ECO:0007669"/>
    <property type="project" value="UniProtKB-KW"/>
</dbReference>
<feature type="domain" description="DUF83" evidence="15">
    <location>
        <begin position="108"/>
        <end position="205"/>
    </location>
</feature>
<dbReference type="AlphaFoldDB" id="A0A7V0T5Z7"/>
<dbReference type="InterPro" id="IPR013343">
    <property type="entry name" value="CRISPR-assoc_prot_Cas4"/>
</dbReference>
<dbReference type="GO" id="GO:0051536">
    <property type="term" value="F:iron-sulfur cluster binding"/>
    <property type="evidence" value="ECO:0007669"/>
    <property type="project" value="UniProtKB-KW"/>
</dbReference>
<evidence type="ECO:0000256" key="1">
    <source>
        <dbReference type="ARBA" id="ARBA00001966"/>
    </source>
</evidence>
<gene>
    <name evidence="16" type="primary">cas4</name>
    <name evidence="16" type="ORF">ENN51_05930</name>
</gene>
<comment type="function">
    <text evidence="13">CRISPR (clustered regularly interspaced short palindromic repeat) is an adaptive immune system that provides protection against mobile genetic elements (viruses, transposable elements and conjugative plasmids). CRISPR clusters contain sequences complementary to antecedent mobile elements and target invading nucleic acids. CRISPR clusters are transcribed and processed into CRISPR RNA (crRNA).</text>
</comment>
<dbReference type="PANTHER" id="PTHR36531:SF6">
    <property type="entry name" value="DNA REPLICATION ATP-DEPENDENT HELICASE_NUCLEASE DNA2"/>
    <property type="match status" value="1"/>
</dbReference>
<comment type="cofactor">
    <cofactor evidence="13">
        <name>iron-sulfur cluster</name>
        <dbReference type="ChEBI" id="CHEBI:30408"/>
    </cofactor>
</comment>
<keyword evidence="11 13" id="KW-0051">Antiviral defense</keyword>
<dbReference type="GO" id="GO:0051607">
    <property type="term" value="P:defense response to virus"/>
    <property type="evidence" value="ECO:0007669"/>
    <property type="project" value="UniProtKB-KW"/>
</dbReference>
<organism evidence="16">
    <name type="scientific">candidate division WOR-3 bacterium</name>
    <dbReference type="NCBI Taxonomy" id="2052148"/>
    <lineage>
        <taxon>Bacteria</taxon>
        <taxon>Bacteria division WOR-3</taxon>
    </lineage>
</organism>
<evidence type="ECO:0000256" key="8">
    <source>
        <dbReference type="ARBA" id="ARBA00022839"/>
    </source>
</evidence>
<keyword evidence="9 13" id="KW-0408">Iron</keyword>
<evidence type="ECO:0000256" key="2">
    <source>
        <dbReference type="ARBA" id="ARBA00009189"/>
    </source>
</evidence>
<proteinExistence type="inferred from homology"/>
<sequence>MVYDEDDLLPLSALQHLMFCRRRAALVHLEHVWDENVATVEGHHLHDSAHDAGTESRGDVRIARGLMLRSLRHGLSGKTDVVEFHLLAAGEPEASGVVLPGVSGRWRPYPVEYKRGRKRREHSYEVQLCAQALCLEEMLGVAVPEGALYYGKSGRRQVVNLDEQLRRTTEMAAVRLHELFRDRVTPRADHHRNKCRQCSLVGLCLPERTGKSLSVEAYLVRASRDSGPGHSGDRRVNGEDDR</sequence>
<reference evidence="16" key="1">
    <citation type="journal article" date="2020" name="mSystems">
        <title>Genome- and Community-Level Interaction Insights into Carbon Utilization and Element Cycling Functions of Hydrothermarchaeota in Hydrothermal Sediment.</title>
        <authorList>
            <person name="Zhou Z."/>
            <person name="Liu Y."/>
            <person name="Xu W."/>
            <person name="Pan J."/>
            <person name="Luo Z.H."/>
            <person name="Li M."/>
        </authorList>
    </citation>
    <scope>NUCLEOTIDE SEQUENCE [LARGE SCALE GENOMIC DNA]</scope>
    <source>
        <strain evidence="16">SpSt-1182</strain>
    </source>
</reference>
<comment type="similarity">
    <text evidence="2 13">Belongs to the CRISPR-associated exonuclease Cas4 family.</text>
</comment>
<evidence type="ECO:0000256" key="13">
    <source>
        <dbReference type="RuleBase" id="RU365022"/>
    </source>
</evidence>
<evidence type="ECO:0000256" key="11">
    <source>
        <dbReference type="ARBA" id="ARBA00023118"/>
    </source>
</evidence>
<dbReference type="InterPro" id="IPR011604">
    <property type="entry name" value="PDDEXK-like_dom_sf"/>
</dbReference>
<comment type="caution">
    <text evidence="16">The sequence shown here is derived from an EMBL/GenBank/DDBJ whole genome shotgun (WGS) entry which is preliminary data.</text>
</comment>
<comment type="cofactor">
    <cofactor evidence="13">
        <name>Mg(2+)</name>
        <dbReference type="ChEBI" id="CHEBI:18420"/>
    </cofactor>
    <cofactor evidence="13">
        <name>Mn(2+)</name>
        <dbReference type="ChEBI" id="CHEBI:29035"/>
    </cofactor>
    <text evidence="13">Mg(2+) or Mn(2+) required for ssDNA cleavage activity.</text>
</comment>
<evidence type="ECO:0000256" key="7">
    <source>
        <dbReference type="ARBA" id="ARBA00022801"/>
    </source>
</evidence>
<dbReference type="GO" id="GO:0046872">
    <property type="term" value="F:metal ion binding"/>
    <property type="evidence" value="ECO:0007669"/>
    <property type="project" value="UniProtKB-KW"/>
</dbReference>
<comment type="cofactor">
    <cofactor evidence="1">
        <name>[4Fe-4S] cluster</name>
        <dbReference type="ChEBI" id="CHEBI:49883"/>
    </cofactor>
</comment>
<dbReference type="Gene3D" id="3.90.320.10">
    <property type="match status" value="1"/>
</dbReference>
<dbReference type="Pfam" id="PF01930">
    <property type="entry name" value="Cas_Cas4"/>
    <property type="match status" value="1"/>
</dbReference>
<evidence type="ECO:0000256" key="5">
    <source>
        <dbReference type="ARBA" id="ARBA00022722"/>
    </source>
</evidence>
<dbReference type="InterPro" id="IPR051827">
    <property type="entry name" value="Cas4_exonuclease"/>
</dbReference>
<keyword evidence="7 13" id="KW-0378">Hydrolase</keyword>
<evidence type="ECO:0000259" key="15">
    <source>
        <dbReference type="Pfam" id="PF01930"/>
    </source>
</evidence>
<evidence type="ECO:0000256" key="14">
    <source>
        <dbReference type="SAM" id="MobiDB-lite"/>
    </source>
</evidence>
<name>A0A7V0T5Z7_UNCW3</name>
<dbReference type="EC" id="3.1.12.1" evidence="3 13"/>
<keyword evidence="12 13" id="KW-0464">Manganese</keyword>
<dbReference type="NCBIfam" id="TIGR00372">
    <property type="entry name" value="cas4"/>
    <property type="match status" value="1"/>
</dbReference>